<feature type="active site" evidence="5 6">
    <location>
        <position position="290"/>
    </location>
</feature>
<keyword evidence="3 5" id="KW-0378">Hydrolase</keyword>
<evidence type="ECO:0000256" key="5">
    <source>
        <dbReference type="HAMAP-Rule" id="MF_00099"/>
    </source>
</evidence>
<evidence type="ECO:0000256" key="3">
    <source>
        <dbReference type="ARBA" id="ARBA00022801"/>
    </source>
</evidence>
<comment type="catalytic activity">
    <reaction evidence="4 5">
        <text>[protein]-L-glutamate 5-O-methyl ester + H2O = L-glutamyl-[protein] + methanol + H(+)</text>
        <dbReference type="Rhea" id="RHEA:23236"/>
        <dbReference type="Rhea" id="RHEA-COMP:10208"/>
        <dbReference type="Rhea" id="RHEA-COMP:10311"/>
        <dbReference type="ChEBI" id="CHEBI:15377"/>
        <dbReference type="ChEBI" id="CHEBI:15378"/>
        <dbReference type="ChEBI" id="CHEBI:17790"/>
        <dbReference type="ChEBI" id="CHEBI:29973"/>
        <dbReference type="ChEBI" id="CHEBI:82795"/>
        <dbReference type="EC" id="3.1.1.61"/>
    </reaction>
</comment>
<dbReference type="Pfam" id="PF00072">
    <property type="entry name" value="Response_reg"/>
    <property type="match status" value="1"/>
</dbReference>
<feature type="active site" evidence="5 6">
    <location>
        <position position="171"/>
    </location>
</feature>
<dbReference type="GO" id="GO:0006935">
    <property type="term" value="P:chemotaxis"/>
    <property type="evidence" value="ECO:0007669"/>
    <property type="project" value="UniProtKB-UniRule"/>
</dbReference>
<dbReference type="CDD" id="cd17541">
    <property type="entry name" value="REC_CheB-like"/>
    <property type="match status" value="1"/>
</dbReference>
<dbReference type="HAMAP" id="MF_00099">
    <property type="entry name" value="CheB_chemtxs"/>
    <property type="match status" value="1"/>
</dbReference>
<dbReference type="EC" id="3.5.1.44" evidence="5"/>
<dbReference type="Gene3D" id="3.40.50.180">
    <property type="entry name" value="Methylesterase CheB, C-terminal domain"/>
    <property type="match status" value="1"/>
</dbReference>
<dbReference type="InterPro" id="IPR008248">
    <property type="entry name" value="CheB-like"/>
</dbReference>
<sequence length="348" mass="38043">MSIKIFLVDDSPFMRKVFSDIISDIVGLEVIGTSRSGRDTIRRLEQLKPDLILMDVNMPGLNGLETLKLIKEMSSVRIVMMSSQGGEDMTIEALESGADDFIGKPENLRANSDEFKKELEVRIKALFKTAEAKARTAIKSTPVKRKRPVLNSVFPEQTVPEKVKAIAIGASTGGPRALMQVVSKFPANLSIPVFIVQHMPAGFTASFAQRMNTESNVTVVEAVDGLPVEKGIVYVAPGNYHMVVENQTIRLLSTPKIHGVRPAVDILFESIKDEYKQNIIGVVLTGMGYDGTKGLYDIKSVGGYTLAQNEETSVVYGMPKNAVENGVVDQCIGLKEISDILNQIIKVS</sequence>
<dbReference type="RefSeq" id="WP_092479038.1">
    <property type="nucleotide sequence ID" value="NZ_CP126128.1"/>
</dbReference>
<evidence type="ECO:0000256" key="2">
    <source>
        <dbReference type="ARBA" id="ARBA00022500"/>
    </source>
</evidence>
<dbReference type="PROSITE" id="PS50122">
    <property type="entry name" value="CHEB"/>
    <property type="match status" value="1"/>
</dbReference>
<dbReference type="SUPFAM" id="SSF52738">
    <property type="entry name" value="Methylesterase CheB, C-terminal domain"/>
    <property type="match status" value="1"/>
</dbReference>
<evidence type="ECO:0000256" key="1">
    <source>
        <dbReference type="ARBA" id="ARBA00022490"/>
    </source>
</evidence>
<feature type="domain" description="Response regulatory" evidence="8">
    <location>
        <begin position="4"/>
        <end position="119"/>
    </location>
</feature>
<dbReference type="InterPro" id="IPR001789">
    <property type="entry name" value="Sig_transdc_resp-reg_receiver"/>
</dbReference>
<dbReference type="EC" id="3.1.1.61" evidence="5"/>
<feature type="domain" description="CheB-type methylesterase" evidence="9">
    <location>
        <begin position="160"/>
        <end position="348"/>
    </location>
</feature>
<dbReference type="Proteomes" id="UP000199136">
    <property type="component" value="Unassembled WGS sequence"/>
</dbReference>
<dbReference type="PANTHER" id="PTHR42872:SF6">
    <property type="entry name" value="PROTEIN-GLUTAMATE METHYLESTERASE_PROTEIN-GLUTAMINE GLUTAMINASE"/>
    <property type="match status" value="1"/>
</dbReference>
<dbReference type="GO" id="GO:0008984">
    <property type="term" value="F:protein-glutamate methylesterase activity"/>
    <property type="evidence" value="ECO:0007669"/>
    <property type="project" value="UniProtKB-UniRule"/>
</dbReference>
<comment type="function">
    <text evidence="5">Involved in chemotaxis. Part of a chemotaxis signal transduction system that modulates chemotaxis in response to various stimuli. Catalyzes the demethylation of specific methylglutamate residues introduced into the chemoreceptors (methyl-accepting chemotaxis proteins or MCP) by CheR. Also mediates the irreversible deamidation of specific glutamine residues to glutamic acid.</text>
</comment>
<accession>A0A1I5ULR2</accession>
<evidence type="ECO:0000313" key="11">
    <source>
        <dbReference type="Proteomes" id="UP000199136"/>
    </source>
</evidence>
<feature type="modified residue" description="4-aspartylphosphate" evidence="5 7">
    <location>
        <position position="55"/>
    </location>
</feature>
<reference evidence="10 11" key="1">
    <citation type="submission" date="2016-10" db="EMBL/GenBank/DDBJ databases">
        <authorList>
            <person name="de Groot N.N."/>
        </authorList>
    </citation>
    <scope>NUCLEOTIDE SEQUENCE [LARGE SCALE GENOMIC DNA]</scope>
    <source>
        <strain evidence="10 11">DSM 20581</strain>
    </source>
</reference>
<evidence type="ECO:0000259" key="9">
    <source>
        <dbReference type="PROSITE" id="PS50122"/>
    </source>
</evidence>
<keyword evidence="11" id="KW-1185">Reference proteome</keyword>
<dbReference type="NCBIfam" id="NF001965">
    <property type="entry name" value="PRK00742.1"/>
    <property type="match status" value="1"/>
</dbReference>
<evidence type="ECO:0000256" key="7">
    <source>
        <dbReference type="PROSITE-ProRule" id="PRU00169"/>
    </source>
</evidence>
<keyword evidence="1 5" id="KW-0963">Cytoplasm</keyword>
<dbReference type="GO" id="GO:0000156">
    <property type="term" value="F:phosphorelay response regulator activity"/>
    <property type="evidence" value="ECO:0007669"/>
    <property type="project" value="InterPro"/>
</dbReference>
<keyword evidence="5 7" id="KW-0597">Phosphoprotein</keyword>
<evidence type="ECO:0000256" key="6">
    <source>
        <dbReference type="PROSITE-ProRule" id="PRU00050"/>
    </source>
</evidence>
<comment type="PTM">
    <text evidence="5">Phosphorylated by CheA. Phosphorylation of the N-terminal regulatory domain activates the methylesterase activity.</text>
</comment>
<dbReference type="InterPro" id="IPR000673">
    <property type="entry name" value="Sig_transdc_resp-reg_Me-estase"/>
</dbReference>
<dbReference type="GO" id="GO:0050568">
    <property type="term" value="F:protein-glutamine glutaminase activity"/>
    <property type="evidence" value="ECO:0007669"/>
    <property type="project" value="UniProtKB-UniRule"/>
</dbReference>
<dbReference type="PANTHER" id="PTHR42872">
    <property type="entry name" value="PROTEIN-GLUTAMATE METHYLESTERASE/PROTEIN-GLUTAMINE GLUTAMINASE"/>
    <property type="match status" value="1"/>
</dbReference>
<dbReference type="CDD" id="cd16432">
    <property type="entry name" value="CheB_Rec"/>
    <property type="match status" value="1"/>
</dbReference>
<dbReference type="PROSITE" id="PS50110">
    <property type="entry name" value="RESPONSE_REGULATORY"/>
    <property type="match status" value="1"/>
</dbReference>
<dbReference type="AlphaFoldDB" id="A0A1I5ULR2"/>
<dbReference type="Pfam" id="PF01339">
    <property type="entry name" value="CheB_methylest"/>
    <property type="match status" value="1"/>
</dbReference>
<dbReference type="InterPro" id="IPR035909">
    <property type="entry name" value="CheB_C"/>
</dbReference>
<evidence type="ECO:0000256" key="4">
    <source>
        <dbReference type="ARBA" id="ARBA00048267"/>
    </source>
</evidence>
<evidence type="ECO:0000259" key="8">
    <source>
        <dbReference type="PROSITE" id="PS50110"/>
    </source>
</evidence>
<comment type="catalytic activity">
    <reaction evidence="5">
        <text>L-glutaminyl-[protein] + H2O = L-glutamyl-[protein] + NH4(+)</text>
        <dbReference type="Rhea" id="RHEA:16441"/>
        <dbReference type="Rhea" id="RHEA-COMP:10207"/>
        <dbReference type="Rhea" id="RHEA-COMP:10208"/>
        <dbReference type="ChEBI" id="CHEBI:15377"/>
        <dbReference type="ChEBI" id="CHEBI:28938"/>
        <dbReference type="ChEBI" id="CHEBI:29973"/>
        <dbReference type="ChEBI" id="CHEBI:30011"/>
        <dbReference type="EC" id="3.5.1.44"/>
    </reaction>
</comment>
<comment type="similarity">
    <text evidence="5">Belongs to the CheB family.</text>
</comment>
<dbReference type="InterPro" id="IPR011006">
    <property type="entry name" value="CheY-like_superfamily"/>
</dbReference>
<dbReference type="SUPFAM" id="SSF52172">
    <property type="entry name" value="CheY-like"/>
    <property type="match status" value="1"/>
</dbReference>
<dbReference type="OrthoDB" id="9759232at2"/>
<dbReference type="SMART" id="SM00448">
    <property type="entry name" value="REC"/>
    <property type="match status" value="1"/>
</dbReference>
<comment type="subcellular location">
    <subcellularLocation>
        <location evidence="5">Cytoplasm</location>
    </subcellularLocation>
</comment>
<dbReference type="PIRSF" id="PIRSF000876">
    <property type="entry name" value="RR_chemtxs_CheB"/>
    <property type="match status" value="1"/>
</dbReference>
<evidence type="ECO:0000313" key="10">
    <source>
        <dbReference type="EMBL" id="SFP96185.1"/>
    </source>
</evidence>
<dbReference type="GO" id="GO:0005737">
    <property type="term" value="C:cytoplasm"/>
    <property type="evidence" value="ECO:0007669"/>
    <property type="project" value="UniProtKB-SubCell"/>
</dbReference>
<feature type="active site" evidence="5 6">
    <location>
        <position position="198"/>
    </location>
</feature>
<dbReference type="EMBL" id="FOXW01000001">
    <property type="protein sequence ID" value="SFP96185.1"/>
    <property type="molecule type" value="Genomic_DNA"/>
</dbReference>
<keyword evidence="2 5" id="KW-0145">Chemotaxis</keyword>
<gene>
    <name evidence="5" type="primary">cheB</name>
    <name evidence="10" type="ORF">SAMN04488506_0064</name>
</gene>
<comment type="domain">
    <text evidence="5">Contains a C-terminal catalytic domain, and an N-terminal region which modulates catalytic activity.</text>
</comment>
<name>A0A1I5ULR2_9LACT</name>
<proteinExistence type="inferred from homology"/>
<dbReference type="Gene3D" id="3.40.50.2300">
    <property type="match status" value="1"/>
</dbReference>
<protein>
    <recommendedName>
        <fullName evidence="5">Protein-glutamate methylesterase/protein-glutamine glutaminase</fullName>
        <ecNumber evidence="5">3.1.1.61</ecNumber>
        <ecNumber evidence="5">3.5.1.44</ecNumber>
    </recommendedName>
</protein>
<organism evidence="10 11">
    <name type="scientific">Desemzia incerta</name>
    <dbReference type="NCBI Taxonomy" id="82801"/>
    <lineage>
        <taxon>Bacteria</taxon>
        <taxon>Bacillati</taxon>
        <taxon>Bacillota</taxon>
        <taxon>Bacilli</taxon>
        <taxon>Lactobacillales</taxon>
        <taxon>Carnobacteriaceae</taxon>
        <taxon>Desemzia</taxon>
    </lineage>
</organism>
<dbReference type="STRING" id="82801.SAMN04488506_0064"/>